<dbReference type="InterPro" id="IPR043128">
    <property type="entry name" value="Rev_trsase/Diguanyl_cyclase"/>
</dbReference>
<dbReference type="Gene3D" id="3.10.10.10">
    <property type="entry name" value="HIV Type 1 Reverse Transcriptase, subunit A, domain 1"/>
    <property type="match status" value="1"/>
</dbReference>
<evidence type="ECO:0000313" key="4">
    <source>
        <dbReference type="Proteomes" id="UP000887566"/>
    </source>
</evidence>
<dbReference type="WBParaSite" id="PSAMB.scaffold3065size19800.g20259.t1">
    <property type="protein sequence ID" value="PSAMB.scaffold3065size19800.g20259.t1"/>
    <property type="gene ID" value="PSAMB.scaffold3065size19800.g20259"/>
</dbReference>
<dbReference type="PANTHER" id="PTHR47331">
    <property type="entry name" value="PHD-TYPE DOMAIN-CONTAINING PROTEIN"/>
    <property type="match status" value="1"/>
</dbReference>
<feature type="compositionally biased region" description="Basic residues" evidence="1">
    <location>
        <begin position="1009"/>
        <end position="1018"/>
    </location>
</feature>
<accession>A0A914W323</accession>
<dbReference type="AlphaFoldDB" id="A0A914W323"/>
<evidence type="ECO:0000256" key="1">
    <source>
        <dbReference type="SAM" id="MobiDB-lite"/>
    </source>
</evidence>
<protein>
    <submittedName>
        <fullName evidence="5">Peptidase aspartic putative domain-containing protein</fullName>
    </submittedName>
</protein>
<dbReference type="Pfam" id="PF00078">
    <property type="entry name" value="RVT_1"/>
    <property type="match status" value="1"/>
</dbReference>
<dbReference type="Gene3D" id="3.30.70.270">
    <property type="match status" value="1"/>
</dbReference>
<dbReference type="PANTHER" id="PTHR47331:SF1">
    <property type="entry name" value="GAG-LIKE PROTEIN"/>
    <property type="match status" value="1"/>
</dbReference>
<feature type="compositionally biased region" description="Basic and acidic residues" evidence="1">
    <location>
        <begin position="981"/>
        <end position="1004"/>
    </location>
</feature>
<dbReference type="Proteomes" id="UP000887566">
    <property type="component" value="Unplaced"/>
</dbReference>
<proteinExistence type="predicted"/>
<feature type="compositionally biased region" description="Polar residues" evidence="1">
    <location>
        <begin position="70"/>
        <end position="79"/>
    </location>
</feature>
<evidence type="ECO:0000259" key="3">
    <source>
        <dbReference type="Pfam" id="PF05585"/>
    </source>
</evidence>
<sequence>MRLKKVADYNMCPRCLGAGHSASQCNYKRPCFFCRENHNSALCPGKTQRQGPQSNGGQLRGGNERPMMRNQAQRSNGAATTKVMAVTEMEMNELEPDEEGPVLQVNAALYQKEDDGESSKDKESPKKEVLLLSKEVTLSNPKEPERQLQAIAFFDVGSQLSFITEDVAKKLKLVPNGQENIAISTFAAKKPTELQSLGYKIDLKQAEGTIEMRVSLVKKLTDHIMVPIEDAQHEYTTSLQGKRMRPSILIGADYFWEVVNASEARKLPSGFHMIDSKIGPLFCGKGHMASIMVIQQREAEKNKIEEMVEKFWKLEAIGVNDNPEVDDDEVALQQFQNSVKIEDGRYVVKWPWKENIPELPSNYTLCMARLMSTLKRLKEQPDLLQKYDDIMKEQLQKGIIEPVEDLDQHSGIVHYLPHHPVITPNKATTKVRIVYNASARARRGAKSLNDCLYRGPLLLPDLCGMLMRFRTYEIAIMADVEKAFLQLGLEEADRGAVRFIWLKDIKEPWSQENVQVYQFCQVAFGVISSPFILAATIRHHLRQSGEKVAYEIEENVYADNVLMEATSTKEAQEKCRMAKKIFKDALMNLREFTSNDQLINAEFADEGQKETVKFLGIPWNTRRDVIMAQLPPVEESGNYTKRQVLKIIASIYDPLGLLAPAVLPAKQFFQELWMKEYSWDQRLSEEDEKRWKRLTLTLADRTIQLPRRLFKQIQEGELEIHTFVDASAIAYAAAVYVKQKTKKEGMVALVYTKSRLCPIKKMTIPRLELMAATIGARMTKFVRQQLQKPIQNVTLWSDSKCVLGWINSKSETLPKFVSNRLQEIWTLEGANFRYVPTQDNPADLGSRGVTVEELRGNALWWSGPKWLLEEEDKWPPTPIINPKAYEKEDESEEMEERTVAAMTVPLPPIIKIERWGSWQKALVVMSMVLWLIKSTILNKVKAPLSTFWKRLKEVKAERNSAEMIALAREELLRQAQRTHPPGKEDMEAVNKKEKYGHTGEERSQPKYNLRPRKQKRDHGNKMYPG</sequence>
<feature type="domain" description="DUF1758" evidence="3">
    <location>
        <begin position="136"/>
        <end position="285"/>
    </location>
</feature>
<reference evidence="5" key="1">
    <citation type="submission" date="2022-11" db="UniProtKB">
        <authorList>
            <consortium name="WormBaseParasite"/>
        </authorList>
    </citation>
    <scope>IDENTIFICATION</scope>
</reference>
<keyword evidence="4" id="KW-1185">Reference proteome</keyword>
<organism evidence="4 5">
    <name type="scientific">Plectus sambesii</name>
    <dbReference type="NCBI Taxonomy" id="2011161"/>
    <lineage>
        <taxon>Eukaryota</taxon>
        <taxon>Metazoa</taxon>
        <taxon>Ecdysozoa</taxon>
        <taxon>Nematoda</taxon>
        <taxon>Chromadorea</taxon>
        <taxon>Plectida</taxon>
        <taxon>Plectina</taxon>
        <taxon>Plectoidea</taxon>
        <taxon>Plectidae</taxon>
        <taxon>Plectus</taxon>
    </lineage>
</organism>
<dbReference type="InterPro" id="IPR008737">
    <property type="entry name" value="DUF1758"/>
</dbReference>
<dbReference type="Pfam" id="PF05380">
    <property type="entry name" value="Peptidase_A17"/>
    <property type="match status" value="1"/>
</dbReference>
<name>A0A914W323_9BILA</name>
<evidence type="ECO:0000313" key="5">
    <source>
        <dbReference type="WBParaSite" id="PSAMB.scaffold3065size19800.g20259.t1"/>
    </source>
</evidence>
<feature type="domain" description="Reverse transcriptase" evidence="2">
    <location>
        <begin position="467"/>
        <end position="617"/>
    </location>
</feature>
<feature type="region of interest" description="Disordered" evidence="1">
    <location>
        <begin position="42"/>
        <end position="79"/>
    </location>
</feature>
<evidence type="ECO:0000259" key="2">
    <source>
        <dbReference type="Pfam" id="PF00078"/>
    </source>
</evidence>
<dbReference type="InterPro" id="IPR000477">
    <property type="entry name" value="RT_dom"/>
</dbReference>
<dbReference type="InterPro" id="IPR008042">
    <property type="entry name" value="Retrotrans_Pao"/>
</dbReference>
<feature type="region of interest" description="Disordered" evidence="1">
    <location>
        <begin position="977"/>
        <end position="1025"/>
    </location>
</feature>
<dbReference type="Pfam" id="PF05585">
    <property type="entry name" value="DUF1758"/>
    <property type="match status" value="1"/>
</dbReference>
<dbReference type="InterPro" id="IPR043502">
    <property type="entry name" value="DNA/RNA_pol_sf"/>
</dbReference>
<dbReference type="SUPFAM" id="SSF56672">
    <property type="entry name" value="DNA/RNA polymerases"/>
    <property type="match status" value="1"/>
</dbReference>
<feature type="compositionally biased region" description="Polar residues" evidence="1">
    <location>
        <begin position="47"/>
        <end position="57"/>
    </location>
</feature>